<feature type="transmembrane region" description="Helical" evidence="5">
    <location>
        <begin position="115"/>
        <end position="136"/>
    </location>
</feature>
<feature type="transmembrane region" description="Helical" evidence="5">
    <location>
        <begin position="414"/>
        <end position="437"/>
    </location>
</feature>
<dbReference type="OrthoDB" id="7066727at2"/>
<feature type="domain" description="Major facilitator superfamily (MFS) profile" evidence="6">
    <location>
        <begin position="25"/>
        <end position="444"/>
    </location>
</feature>
<dbReference type="AlphaFoldDB" id="A0A843YMQ0"/>
<gene>
    <name evidence="7" type="ORF">GEV47_05830</name>
</gene>
<dbReference type="InterPro" id="IPR020846">
    <property type="entry name" value="MFS_dom"/>
</dbReference>
<evidence type="ECO:0000313" key="8">
    <source>
        <dbReference type="Proteomes" id="UP000451565"/>
    </source>
</evidence>
<comment type="caution">
    <text evidence="7">The sequence shown here is derived from an EMBL/GenBank/DDBJ whole genome shotgun (WGS) entry which is preliminary data.</text>
</comment>
<evidence type="ECO:0000256" key="1">
    <source>
        <dbReference type="ARBA" id="ARBA00004141"/>
    </source>
</evidence>
<feature type="transmembrane region" description="Helical" evidence="5">
    <location>
        <begin position="148"/>
        <end position="173"/>
    </location>
</feature>
<keyword evidence="3 5" id="KW-1133">Transmembrane helix</keyword>
<protein>
    <submittedName>
        <fullName evidence="7">MFS transporter</fullName>
    </submittedName>
</protein>
<evidence type="ECO:0000259" key="6">
    <source>
        <dbReference type="PROSITE" id="PS50850"/>
    </source>
</evidence>
<keyword evidence="8" id="KW-1185">Reference proteome</keyword>
<dbReference type="Pfam" id="PF07690">
    <property type="entry name" value="MFS_1"/>
    <property type="match status" value="1"/>
</dbReference>
<dbReference type="RefSeq" id="WP_153233818.1">
    <property type="nucleotide sequence ID" value="NZ_WINI01000002.1"/>
</dbReference>
<reference evidence="7 8" key="1">
    <citation type="submission" date="2019-10" db="EMBL/GenBank/DDBJ databases">
        <title>Glaciimonas soli sp. nov., a psychrophilic bacterium isolated from the forest soil of a high elevation mountain in Taiwan.</title>
        <authorList>
            <person name="Wang L.-T."/>
            <person name="Shieh W.Y."/>
        </authorList>
    </citation>
    <scope>NUCLEOTIDE SEQUENCE [LARGE SCALE GENOMIC DNA]</scope>
    <source>
        <strain evidence="7 8">GS1</strain>
    </source>
</reference>
<dbReference type="GO" id="GO:0005886">
    <property type="term" value="C:plasma membrane"/>
    <property type="evidence" value="ECO:0007669"/>
    <property type="project" value="TreeGrafter"/>
</dbReference>
<feature type="transmembrane region" description="Helical" evidence="5">
    <location>
        <begin position="323"/>
        <end position="341"/>
    </location>
</feature>
<keyword evidence="4 5" id="KW-0472">Membrane</keyword>
<evidence type="ECO:0000256" key="4">
    <source>
        <dbReference type="ARBA" id="ARBA00023136"/>
    </source>
</evidence>
<dbReference type="SUPFAM" id="SSF103473">
    <property type="entry name" value="MFS general substrate transporter"/>
    <property type="match status" value="1"/>
</dbReference>
<feature type="transmembrane region" description="Helical" evidence="5">
    <location>
        <begin position="296"/>
        <end position="316"/>
    </location>
</feature>
<dbReference type="CDD" id="cd17365">
    <property type="entry name" value="MFS_PcaK_like"/>
    <property type="match status" value="1"/>
</dbReference>
<keyword evidence="2 5" id="KW-0812">Transmembrane</keyword>
<dbReference type="PANTHER" id="PTHR23508:SF10">
    <property type="entry name" value="CARBOXYLIC ACID TRANSPORTER PROTEIN HOMOLOG"/>
    <property type="match status" value="1"/>
</dbReference>
<feature type="transmembrane region" description="Helical" evidence="5">
    <location>
        <begin position="383"/>
        <end position="408"/>
    </location>
</feature>
<evidence type="ECO:0000256" key="3">
    <source>
        <dbReference type="ARBA" id="ARBA00022989"/>
    </source>
</evidence>
<dbReference type="EMBL" id="WINI01000002">
    <property type="protein sequence ID" value="MQR00200.1"/>
    <property type="molecule type" value="Genomic_DNA"/>
</dbReference>
<feature type="transmembrane region" description="Helical" evidence="5">
    <location>
        <begin position="347"/>
        <end position="371"/>
    </location>
</feature>
<feature type="transmembrane region" description="Helical" evidence="5">
    <location>
        <begin position="60"/>
        <end position="79"/>
    </location>
</feature>
<dbReference type="Gene3D" id="1.20.1250.20">
    <property type="entry name" value="MFS general substrate transporter like domains"/>
    <property type="match status" value="1"/>
</dbReference>
<dbReference type="Proteomes" id="UP000451565">
    <property type="component" value="Unassembled WGS sequence"/>
</dbReference>
<feature type="transmembrane region" description="Helical" evidence="5">
    <location>
        <begin position="179"/>
        <end position="199"/>
    </location>
</feature>
<dbReference type="GO" id="GO:0046943">
    <property type="term" value="F:carboxylic acid transmembrane transporter activity"/>
    <property type="evidence" value="ECO:0007669"/>
    <property type="project" value="TreeGrafter"/>
</dbReference>
<feature type="transmembrane region" description="Helical" evidence="5">
    <location>
        <begin position="256"/>
        <end position="276"/>
    </location>
</feature>
<accession>A0A843YMQ0</accession>
<name>A0A843YMQ0_9BURK</name>
<feature type="transmembrane region" description="Helical" evidence="5">
    <location>
        <begin position="91"/>
        <end position="109"/>
    </location>
</feature>
<proteinExistence type="predicted"/>
<evidence type="ECO:0000313" key="7">
    <source>
        <dbReference type="EMBL" id="MQR00200.1"/>
    </source>
</evidence>
<dbReference type="PROSITE" id="PS50850">
    <property type="entry name" value="MFS"/>
    <property type="match status" value="1"/>
</dbReference>
<dbReference type="PANTHER" id="PTHR23508">
    <property type="entry name" value="CARBOXYLIC ACID TRANSPORTER PROTEIN HOMOLOG"/>
    <property type="match status" value="1"/>
</dbReference>
<dbReference type="InterPro" id="IPR036259">
    <property type="entry name" value="MFS_trans_sf"/>
</dbReference>
<dbReference type="InterPro" id="IPR011701">
    <property type="entry name" value="MFS"/>
</dbReference>
<evidence type="ECO:0000256" key="2">
    <source>
        <dbReference type="ARBA" id="ARBA00022692"/>
    </source>
</evidence>
<sequence>MKHPATANLSEVIDSQHISAFQFRIFCLCFLCLLADGFDAQALGYVVPAIGKSWGISPAAFAPAFSAGLIGMAIGAIGLGSLADYIGRRKIIILCMAMIGVCTMSMASVDTMNELIMLRVLAGLALGGLLPNIFALGSEYSPTRRRAMTVMIISCGISLGSALGGVTAGALLQSRGWPIIFQIGGTMPLVLALMMLIWLPESISYQAIRDVSRQKLVHLMAKICPHLEFSPDTRFVVIEQRAPGLTVKHLFAEGRAFATILIWVVYFMCLLEIYFFASWLPTLLHKSGISLEMSVYATSALQIAGTVASLTLGIVLERFNPGFVLALLYMLGTIAIFGVGASLENPILLIIATSFAGAGIIGGQACTHAIASRIYPTSMRSTGIGWGLGIGRIGSVIGPIIGGVLLSLNWSADHMLYAGAVPALLAALAAAGLSFTFSRFGRSGKIATQRIEKQPTEFTESVSTSTRH</sequence>
<organism evidence="7 8">
    <name type="scientific">Glaciimonas soli</name>
    <dbReference type="NCBI Taxonomy" id="2590999"/>
    <lineage>
        <taxon>Bacteria</taxon>
        <taxon>Pseudomonadati</taxon>
        <taxon>Pseudomonadota</taxon>
        <taxon>Betaproteobacteria</taxon>
        <taxon>Burkholderiales</taxon>
        <taxon>Oxalobacteraceae</taxon>
        <taxon>Glaciimonas</taxon>
    </lineage>
</organism>
<dbReference type="InterPro" id="IPR005829">
    <property type="entry name" value="Sugar_transporter_CS"/>
</dbReference>
<comment type="subcellular location">
    <subcellularLocation>
        <location evidence="1">Membrane</location>
        <topology evidence="1">Multi-pass membrane protein</topology>
    </subcellularLocation>
</comment>
<evidence type="ECO:0000256" key="5">
    <source>
        <dbReference type="SAM" id="Phobius"/>
    </source>
</evidence>
<dbReference type="PROSITE" id="PS00217">
    <property type="entry name" value="SUGAR_TRANSPORT_2"/>
    <property type="match status" value="1"/>
</dbReference>